<dbReference type="CDD" id="cd16922">
    <property type="entry name" value="HATPase_EvgS-ArcB-TorS-like"/>
    <property type="match status" value="1"/>
</dbReference>
<dbReference type="InterPro" id="IPR004358">
    <property type="entry name" value="Sig_transdc_His_kin-like_C"/>
</dbReference>
<keyword evidence="3" id="KW-0808">Transferase</keyword>
<evidence type="ECO:0000259" key="7">
    <source>
        <dbReference type="PROSITE" id="PS50110"/>
    </source>
</evidence>
<comment type="catalytic activity">
    <reaction evidence="1">
        <text>ATP + protein L-histidine = ADP + protein N-phospho-L-histidine.</text>
        <dbReference type="EC" id="2.7.13.3"/>
    </reaction>
</comment>
<evidence type="ECO:0000313" key="8">
    <source>
        <dbReference type="EMBL" id="MFI8751309.1"/>
    </source>
</evidence>
<feature type="non-terminal residue" evidence="8">
    <location>
        <position position="1"/>
    </location>
</feature>
<keyword evidence="5" id="KW-0597">Phosphoprotein</keyword>
<dbReference type="EC" id="2.7.13.3" evidence="2"/>
<gene>
    <name evidence="8" type="ORF">ACIGG6_15085</name>
</gene>
<dbReference type="PRINTS" id="PR00344">
    <property type="entry name" value="BCTRLSENSOR"/>
</dbReference>
<dbReference type="PROSITE" id="PS50109">
    <property type="entry name" value="HIS_KIN"/>
    <property type="match status" value="1"/>
</dbReference>
<feature type="domain" description="Response regulatory" evidence="7">
    <location>
        <begin position="204"/>
        <end position="320"/>
    </location>
</feature>
<proteinExistence type="predicted"/>
<dbReference type="CDD" id="cd00156">
    <property type="entry name" value="REC"/>
    <property type="match status" value="1"/>
</dbReference>
<dbReference type="CDD" id="cd17574">
    <property type="entry name" value="REC_OmpR"/>
    <property type="match status" value="1"/>
</dbReference>
<dbReference type="PANTHER" id="PTHR43047:SF72">
    <property type="entry name" value="OSMOSENSING HISTIDINE PROTEIN KINASE SLN1"/>
    <property type="match status" value="1"/>
</dbReference>
<organism evidence="8 9">
    <name type="scientific">Vreelandella lionensis</name>
    <dbReference type="NCBI Taxonomy" id="1144478"/>
    <lineage>
        <taxon>Bacteria</taxon>
        <taxon>Pseudomonadati</taxon>
        <taxon>Pseudomonadota</taxon>
        <taxon>Gammaproteobacteria</taxon>
        <taxon>Oceanospirillales</taxon>
        <taxon>Halomonadaceae</taxon>
        <taxon>Vreelandella</taxon>
    </lineage>
</organism>
<dbReference type="InterPro" id="IPR011006">
    <property type="entry name" value="CheY-like_superfamily"/>
</dbReference>
<keyword evidence="9" id="KW-1185">Reference proteome</keyword>
<protein>
    <recommendedName>
        <fullName evidence="2">histidine kinase</fullName>
        <ecNumber evidence="2">2.7.13.3</ecNumber>
    </recommendedName>
</protein>
<dbReference type="PANTHER" id="PTHR43047">
    <property type="entry name" value="TWO-COMPONENT HISTIDINE PROTEIN KINASE"/>
    <property type="match status" value="1"/>
</dbReference>
<reference evidence="8 9" key="1">
    <citation type="submission" date="2024-10" db="EMBL/GenBank/DDBJ databases">
        <title>The Natural Products Discovery Center: Release of the First 8490 Sequenced Strains for Exploring Actinobacteria Biosynthetic Diversity.</title>
        <authorList>
            <person name="Kalkreuter E."/>
            <person name="Kautsar S.A."/>
            <person name="Yang D."/>
            <person name="Bader C.D."/>
            <person name="Teijaro C.N."/>
            <person name="Fluegel L."/>
            <person name="Davis C.M."/>
            <person name="Simpson J.R."/>
            <person name="Lauterbach L."/>
            <person name="Steele A.D."/>
            <person name="Gui C."/>
            <person name="Meng S."/>
            <person name="Li G."/>
            <person name="Viehrig K."/>
            <person name="Ye F."/>
            <person name="Su P."/>
            <person name="Kiefer A.F."/>
            <person name="Nichols A."/>
            <person name="Cepeda A.J."/>
            <person name="Yan W."/>
            <person name="Fan B."/>
            <person name="Jiang Y."/>
            <person name="Adhikari A."/>
            <person name="Zheng C.-J."/>
            <person name="Schuster L."/>
            <person name="Cowan T.M."/>
            <person name="Smanski M.J."/>
            <person name="Chevrette M.G."/>
            <person name="De Carvalho L.P.S."/>
            <person name="Shen B."/>
        </authorList>
    </citation>
    <scope>NUCLEOTIDE SEQUENCE [LARGE SCALE GENOMIC DNA]</scope>
    <source>
        <strain evidence="8 9">NPDC077409</strain>
    </source>
</reference>
<dbReference type="SMART" id="SM00387">
    <property type="entry name" value="HATPase_c"/>
    <property type="match status" value="1"/>
</dbReference>
<dbReference type="EMBL" id="JBITWC010000026">
    <property type="protein sequence ID" value="MFI8751309.1"/>
    <property type="molecule type" value="Genomic_DNA"/>
</dbReference>
<evidence type="ECO:0000256" key="1">
    <source>
        <dbReference type="ARBA" id="ARBA00000085"/>
    </source>
</evidence>
<evidence type="ECO:0000256" key="2">
    <source>
        <dbReference type="ARBA" id="ARBA00012438"/>
    </source>
</evidence>
<dbReference type="Proteomes" id="UP001614338">
    <property type="component" value="Unassembled WGS sequence"/>
</dbReference>
<evidence type="ECO:0000256" key="4">
    <source>
        <dbReference type="ARBA" id="ARBA00022777"/>
    </source>
</evidence>
<dbReference type="InterPro" id="IPR036890">
    <property type="entry name" value="HATPase_C_sf"/>
</dbReference>
<dbReference type="InterPro" id="IPR001789">
    <property type="entry name" value="Sig_transdc_resp-reg_receiver"/>
</dbReference>
<dbReference type="Pfam" id="PF00072">
    <property type="entry name" value="Response_reg"/>
    <property type="match status" value="2"/>
</dbReference>
<evidence type="ECO:0000256" key="5">
    <source>
        <dbReference type="PROSITE-ProRule" id="PRU00169"/>
    </source>
</evidence>
<sequence>IHKEREKRVCIFDFLLAHVSVDEYRQLFRPSLAFDMQWQPLQRLLVSAIEENRHYRSERNVTLKLDNPYPESQVRVDGQRLQQVMANLLSNAVKFSPQGGDVHIFVQRQPHRIVVNVKDEGPGIPEAFKPRIFNKFAQVDASDARAKGGTGLGLAITKELVEHMEGKMGFHSEEGMGSCFWFSLPLHPSETESAFDEHGASNGTVLVIEDDPSVLRVLQEILLTAGYKVDTAINGAMALEKLAIHRYDAVTVDIGLPDMSGFDVIHSLREQQATSHTPVLVVTGSVDRGQVALEGHLEDIAWLAKPIQTPHLLALLREQMQANQKRLSLLHIEDDPDLHAVIRTMLSKHADCDQAVSLAMARRFLLKRSYDAIILDIGLPDGEGWELLEQIRYSQPNARVVILSGQSISEADQHRVETVFLKSRISPAQLLEAIKQRTQLAQMVNNE</sequence>
<dbReference type="InterPro" id="IPR005467">
    <property type="entry name" value="His_kinase_dom"/>
</dbReference>
<feature type="domain" description="Response regulatory" evidence="7">
    <location>
        <begin position="328"/>
        <end position="438"/>
    </location>
</feature>
<name>A0ABW8BVR2_9GAMM</name>
<dbReference type="RefSeq" id="WP_399845488.1">
    <property type="nucleotide sequence ID" value="NZ_JBITWC010000026.1"/>
</dbReference>
<dbReference type="Gene3D" id="3.40.50.2300">
    <property type="match status" value="2"/>
</dbReference>
<dbReference type="Pfam" id="PF02518">
    <property type="entry name" value="HATPase_c"/>
    <property type="match status" value="1"/>
</dbReference>
<dbReference type="InterPro" id="IPR003594">
    <property type="entry name" value="HATPase_dom"/>
</dbReference>
<feature type="modified residue" description="4-aspartylphosphate" evidence="5">
    <location>
        <position position="253"/>
    </location>
</feature>
<feature type="domain" description="Histidine kinase" evidence="6">
    <location>
        <begin position="1"/>
        <end position="188"/>
    </location>
</feature>
<dbReference type="PROSITE" id="PS50110">
    <property type="entry name" value="RESPONSE_REGULATORY"/>
    <property type="match status" value="2"/>
</dbReference>
<evidence type="ECO:0000313" key="9">
    <source>
        <dbReference type="Proteomes" id="UP001614338"/>
    </source>
</evidence>
<feature type="modified residue" description="4-aspartylphosphate" evidence="5">
    <location>
        <position position="376"/>
    </location>
</feature>
<dbReference type="SUPFAM" id="SSF52172">
    <property type="entry name" value="CheY-like"/>
    <property type="match status" value="2"/>
</dbReference>
<accession>A0ABW8BVR2</accession>
<evidence type="ECO:0000259" key="6">
    <source>
        <dbReference type="PROSITE" id="PS50109"/>
    </source>
</evidence>
<evidence type="ECO:0000256" key="3">
    <source>
        <dbReference type="ARBA" id="ARBA00022679"/>
    </source>
</evidence>
<keyword evidence="4" id="KW-0418">Kinase</keyword>
<dbReference type="Gene3D" id="3.30.565.10">
    <property type="entry name" value="Histidine kinase-like ATPase, C-terminal domain"/>
    <property type="match status" value="1"/>
</dbReference>
<dbReference type="SMART" id="SM00448">
    <property type="entry name" value="REC"/>
    <property type="match status" value="2"/>
</dbReference>
<dbReference type="SUPFAM" id="SSF55874">
    <property type="entry name" value="ATPase domain of HSP90 chaperone/DNA topoisomerase II/histidine kinase"/>
    <property type="match status" value="1"/>
</dbReference>
<comment type="caution">
    <text evidence="8">The sequence shown here is derived from an EMBL/GenBank/DDBJ whole genome shotgun (WGS) entry which is preliminary data.</text>
</comment>